<dbReference type="InterPro" id="IPR007362">
    <property type="entry name" value="DUF429"/>
</dbReference>
<evidence type="ECO:0000313" key="1">
    <source>
        <dbReference type="EMBL" id="GLR11266.1"/>
    </source>
</evidence>
<dbReference type="EMBL" id="BSOG01000001">
    <property type="protein sequence ID" value="GLR11266.1"/>
    <property type="molecule type" value="Genomic_DNA"/>
</dbReference>
<proteinExistence type="predicted"/>
<accession>A0ABQ5YCK6</accession>
<gene>
    <name evidence="1" type="ORF">GCM10007907_00560</name>
</gene>
<organism evidence="1 2">
    <name type="scientific">Chitinimonas prasina</name>
    <dbReference type="NCBI Taxonomy" id="1434937"/>
    <lineage>
        <taxon>Bacteria</taxon>
        <taxon>Pseudomonadati</taxon>
        <taxon>Pseudomonadota</taxon>
        <taxon>Betaproteobacteria</taxon>
        <taxon>Neisseriales</taxon>
        <taxon>Chitinibacteraceae</taxon>
        <taxon>Chitinimonas</taxon>
    </lineage>
</organism>
<evidence type="ECO:0000313" key="2">
    <source>
        <dbReference type="Proteomes" id="UP001156706"/>
    </source>
</evidence>
<dbReference type="Proteomes" id="UP001156706">
    <property type="component" value="Unassembled WGS sequence"/>
</dbReference>
<name>A0ABQ5YCK6_9NEIS</name>
<dbReference type="RefSeq" id="WP_284194430.1">
    <property type="nucleotide sequence ID" value="NZ_BSOG01000001.1"/>
</dbReference>
<reference evidence="2" key="1">
    <citation type="journal article" date="2019" name="Int. J. Syst. Evol. Microbiol.">
        <title>The Global Catalogue of Microorganisms (GCM) 10K type strain sequencing project: providing services to taxonomists for standard genome sequencing and annotation.</title>
        <authorList>
            <consortium name="The Broad Institute Genomics Platform"/>
            <consortium name="The Broad Institute Genome Sequencing Center for Infectious Disease"/>
            <person name="Wu L."/>
            <person name="Ma J."/>
        </authorList>
    </citation>
    <scope>NUCLEOTIDE SEQUENCE [LARGE SCALE GENOMIC DNA]</scope>
    <source>
        <strain evidence="2">NBRC 110044</strain>
    </source>
</reference>
<sequence>MQLLGIDFTSRPTRRKPITVALGQREGTVLRLTAIQRLPDFAAFEALLAQAGPWLAACDFPFGLPRALVVNQSWPTDWPGLMDYLATLDRARLRDICKAYCDARPAGSKFAHRATDLQARSSPSMKWVNPPVLYMLHEGAVRLRQSGITVAGLHMGDPARIAVEGYPALAARTIVGNASYKSDSKQKQTAERRARRLDIVQALRQGHPSLGLRLTSADPGLLSALVEDPTADLLDAVLCLLQAGWASQRAHYGLPADMDVLEGWIVSVAPD</sequence>
<dbReference type="Pfam" id="PF04250">
    <property type="entry name" value="DUF429"/>
    <property type="match status" value="1"/>
</dbReference>
<comment type="caution">
    <text evidence="1">The sequence shown here is derived from an EMBL/GenBank/DDBJ whole genome shotgun (WGS) entry which is preliminary data.</text>
</comment>
<evidence type="ECO:0008006" key="3">
    <source>
        <dbReference type="Google" id="ProtNLM"/>
    </source>
</evidence>
<protein>
    <recommendedName>
        <fullName evidence="3">DUF429 domain-containing protein</fullName>
    </recommendedName>
</protein>
<keyword evidence="2" id="KW-1185">Reference proteome</keyword>